<gene>
    <name evidence="2" type="ORF">B0J12DRAFT_748525</name>
</gene>
<evidence type="ECO:0000313" key="3">
    <source>
        <dbReference type="Proteomes" id="UP000774617"/>
    </source>
</evidence>
<keyword evidence="1" id="KW-1133">Transmembrane helix</keyword>
<keyword evidence="1" id="KW-0812">Transmembrane</keyword>
<comment type="caution">
    <text evidence="2">The sequence shown here is derived from an EMBL/GenBank/DDBJ whole genome shotgun (WGS) entry which is preliminary data.</text>
</comment>
<dbReference type="Proteomes" id="UP000774617">
    <property type="component" value="Unassembled WGS sequence"/>
</dbReference>
<feature type="transmembrane region" description="Helical" evidence="1">
    <location>
        <begin position="60"/>
        <end position="80"/>
    </location>
</feature>
<proteinExistence type="predicted"/>
<reference evidence="2 3" key="1">
    <citation type="journal article" date="2021" name="Nat. Commun.">
        <title>Genetic determinants of endophytism in the Arabidopsis root mycobiome.</title>
        <authorList>
            <person name="Mesny F."/>
            <person name="Miyauchi S."/>
            <person name="Thiergart T."/>
            <person name="Pickel B."/>
            <person name="Atanasova L."/>
            <person name="Karlsson M."/>
            <person name="Huettel B."/>
            <person name="Barry K.W."/>
            <person name="Haridas S."/>
            <person name="Chen C."/>
            <person name="Bauer D."/>
            <person name="Andreopoulos W."/>
            <person name="Pangilinan J."/>
            <person name="LaButti K."/>
            <person name="Riley R."/>
            <person name="Lipzen A."/>
            <person name="Clum A."/>
            <person name="Drula E."/>
            <person name="Henrissat B."/>
            <person name="Kohler A."/>
            <person name="Grigoriev I.V."/>
            <person name="Martin F.M."/>
            <person name="Hacquard S."/>
        </authorList>
    </citation>
    <scope>NUCLEOTIDE SEQUENCE [LARGE SCALE GENOMIC DNA]</scope>
    <source>
        <strain evidence="2 3">MPI-SDFR-AT-0080</strain>
    </source>
</reference>
<evidence type="ECO:0000256" key="1">
    <source>
        <dbReference type="SAM" id="Phobius"/>
    </source>
</evidence>
<feature type="transmembrane region" description="Helical" evidence="1">
    <location>
        <begin position="18"/>
        <end position="39"/>
    </location>
</feature>
<name>A0ABQ8GWV0_9PEZI</name>
<sequence length="86" mass="9338">MSSVTNDSVPTPVRTARVIAITSAAWLSGAIAWISYAIIPTVRFAPAPIKIKQWKYQFDIGAGTAPYFAIASGLSFSYLMTQRKTP</sequence>
<organism evidence="2 3">
    <name type="scientific">Macrophomina phaseolina</name>
    <dbReference type="NCBI Taxonomy" id="35725"/>
    <lineage>
        <taxon>Eukaryota</taxon>
        <taxon>Fungi</taxon>
        <taxon>Dikarya</taxon>
        <taxon>Ascomycota</taxon>
        <taxon>Pezizomycotina</taxon>
        <taxon>Dothideomycetes</taxon>
        <taxon>Dothideomycetes incertae sedis</taxon>
        <taxon>Botryosphaeriales</taxon>
        <taxon>Botryosphaeriaceae</taxon>
        <taxon>Macrophomina</taxon>
    </lineage>
</organism>
<accession>A0ABQ8GWV0</accession>
<evidence type="ECO:0000313" key="2">
    <source>
        <dbReference type="EMBL" id="KAH7064827.1"/>
    </source>
</evidence>
<keyword evidence="1" id="KW-0472">Membrane</keyword>
<dbReference type="EMBL" id="JAGTJR010000001">
    <property type="protein sequence ID" value="KAH7064827.1"/>
    <property type="molecule type" value="Genomic_DNA"/>
</dbReference>
<protein>
    <submittedName>
        <fullName evidence="2">Uncharacterized protein</fullName>
    </submittedName>
</protein>
<keyword evidence="3" id="KW-1185">Reference proteome</keyword>